<dbReference type="GO" id="GO:0005524">
    <property type="term" value="F:ATP binding"/>
    <property type="evidence" value="ECO:0007669"/>
    <property type="project" value="UniProtKB-KW"/>
</dbReference>
<dbReference type="CDD" id="cd03263">
    <property type="entry name" value="ABC_subfamily_A"/>
    <property type="match status" value="1"/>
</dbReference>
<dbReference type="Proteomes" id="UP000636709">
    <property type="component" value="Unassembled WGS sequence"/>
</dbReference>
<evidence type="ECO:0000313" key="11">
    <source>
        <dbReference type="Proteomes" id="UP000636709"/>
    </source>
</evidence>
<dbReference type="GO" id="GO:0005319">
    <property type="term" value="F:lipid transporter activity"/>
    <property type="evidence" value="ECO:0007669"/>
    <property type="project" value="TreeGrafter"/>
</dbReference>
<organism evidence="10 11">
    <name type="scientific">Digitaria exilis</name>
    <dbReference type="NCBI Taxonomy" id="1010633"/>
    <lineage>
        <taxon>Eukaryota</taxon>
        <taxon>Viridiplantae</taxon>
        <taxon>Streptophyta</taxon>
        <taxon>Embryophyta</taxon>
        <taxon>Tracheophyta</taxon>
        <taxon>Spermatophyta</taxon>
        <taxon>Magnoliopsida</taxon>
        <taxon>Liliopsida</taxon>
        <taxon>Poales</taxon>
        <taxon>Poaceae</taxon>
        <taxon>PACMAD clade</taxon>
        <taxon>Panicoideae</taxon>
        <taxon>Panicodae</taxon>
        <taxon>Paniceae</taxon>
        <taxon>Anthephorinae</taxon>
        <taxon>Digitaria</taxon>
    </lineage>
</organism>
<comment type="subcellular location">
    <subcellularLocation>
        <location evidence="1">Membrane</location>
        <topology evidence="1">Multi-pass membrane protein</topology>
    </subcellularLocation>
</comment>
<dbReference type="InterPro" id="IPR013525">
    <property type="entry name" value="ABC2_TM"/>
</dbReference>
<dbReference type="Pfam" id="PF24526">
    <property type="entry name" value="ABCA12_C"/>
    <property type="match status" value="1"/>
</dbReference>
<dbReference type="Pfam" id="PF00005">
    <property type="entry name" value="ABC_tran"/>
    <property type="match status" value="1"/>
</dbReference>
<dbReference type="SUPFAM" id="SSF52540">
    <property type="entry name" value="P-loop containing nucleoside triphosphate hydrolases"/>
    <property type="match status" value="1"/>
</dbReference>
<sequence length="964" mass="107700">MGGSRLEQTNALFRKNLMIQRRACKTNCCLVLFPLLLCSVVGGLQIAIRRSSSTEPPTRLDCACSNVTIDENAMGGLSLGCPDECPLPRAPRWPPLLQIPPSQYRAVGDGLFPFTDLPDASCRATGSCPATFLVTGGNQSFVTSVMDNMFFPDHSASVNLTDVATLSEFVLATDDGTFKQSFLQNKCAPNQTLSYPEQFGNEIANRGNSLCASAYQTLEIDVQCTEALMRWRDNLKTINDELYRGYYQGNNQNKTDEIAAAYDFLSSDQGNFNLIISYNSSNSDDVYYAVEFLIPILNEGGSVDIPNFAQVPRLANMASNAYLQLRQNGFKMSFDFVKDMPRVARHLGQFDISPLVGQLPFVWTMELLFPVILTNLVYERQKKLRIMMKMHGLGDLPYWAISYCYFLLLSLLYVMSFMLFGSVLGLSLFRQNSYGVQFIFYFAYMNLQISFAFLMATYFSSVRTAAVTGYLYIFVSGLLADVLFRHYVEDVYLSRRWITLMELVPAFSLYRVVYEFSQSILAGRYMASSGIQCVDLSDPTNGLAGVLTIMILEWFLFLLSAFYLDRFGSLTNGIRRLALLVRSWIVGKHFQAAQQQNTQLQEFRASIEVERADVIKEREMVEQILQESSSGYSVICDNLKKVYRGQDGNADKIAVRGISLCMSHGQCLGVLGPNGAGKTTLINMLTGFSKPTSGTAYIEGMDILLDMDRIYTGIGVCPQDDLLWENLTGREHLMFYGRLKKLKGTALAEAIEESLRSVRLFAGGVADKLVRKYSGGMKRRLSVAISLIGNPKVVYMDEPSSGLDPASRKDLWNAVKSAKQERAIILTSKLHHFISILKGAIFRLRDCFKNPNGFVQIRTEPKDLDALKDRYGGSCVLTVTAPVGEEEEIERLVRSISPAANRVYCLSGTQKFEIPKEGMKISEVFRAMEDAKSRLSILAWGLTDTTLEDVFVRVAKDSDSSTVT</sequence>
<evidence type="ECO:0000256" key="7">
    <source>
        <dbReference type="ARBA" id="ARBA00023136"/>
    </source>
</evidence>
<dbReference type="AlphaFoldDB" id="A0A835FSW4"/>
<feature type="transmembrane region" description="Helical" evidence="8">
    <location>
        <begin position="398"/>
        <end position="426"/>
    </location>
</feature>
<dbReference type="Pfam" id="PF12698">
    <property type="entry name" value="ABC2_membrane_3"/>
    <property type="match status" value="1"/>
</dbReference>
<dbReference type="PANTHER" id="PTHR19229">
    <property type="entry name" value="ATP-BINDING CASSETTE TRANSPORTER SUBFAMILY A ABCA"/>
    <property type="match status" value="1"/>
</dbReference>
<dbReference type="InterPro" id="IPR026082">
    <property type="entry name" value="ABCA"/>
</dbReference>
<dbReference type="InterPro" id="IPR027417">
    <property type="entry name" value="P-loop_NTPase"/>
</dbReference>
<feature type="transmembrane region" description="Helical" evidence="8">
    <location>
        <begin position="438"/>
        <end position="458"/>
    </location>
</feature>
<dbReference type="OrthoDB" id="8061355at2759"/>
<dbReference type="GO" id="GO:0016020">
    <property type="term" value="C:membrane"/>
    <property type="evidence" value="ECO:0007669"/>
    <property type="project" value="InterPro"/>
</dbReference>
<evidence type="ECO:0000256" key="2">
    <source>
        <dbReference type="ARBA" id="ARBA00008526"/>
    </source>
</evidence>
<feature type="transmembrane region" description="Helical" evidence="8">
    <location>
        <begin position="543"/>
        <end position="564"/>
    </location>
</feature>
<dbReference type="Gene3D" id="3.40.50.300">
    <property type="entry name" value="P-loop containing nucleotide triphosphate hydrolases"/>
    <property type="match status" value="1"/>
</dbReference>
<gene>
    <name evidence="10" type="ORF">HU200_006330</name>
</gene>
<keyword evidence="7 8" id="KW-0472">Membrane</keyword>
<dbReference type="InterPro" id="IPR017871">
    <property type="entry name" value="ABC_transporter-like_CS"/>
</dbReference>
<evidence type="ECO:0000256" key="8">
    <source>
        <dbReference type="SAM" id="Phobius"/>
    </source>
</evidence>
<name>A0A835FSW4_9POAL</name>
<evidence type="ECO:0000256" key="6">
    <source>
        <dbReference type="ARBA" id="ARBA00022989"/>
    </source>
</evidence>
<keyword evidence="5" id="KW-0067">ATP-binding</keyword>
<dbReference type="GO" id="GO:0140359">
    <property type="term" value="F:ABC-type transporter activity"/>
    <property type="evidence" value="ECO:0007669"/>
    <property type="project" value="InterPro"/>
</dbReference>
<dbReference type="EMBL" id="JACEFO010000430">
    <property type="protein sequence ID" value="KAF8769721.1"/>
    <property type="molecule type" value="Genomic_DNA"/>
</dbReference>
<keyword evidence="6 8" id="KW-1133">Transmembrane helix</keyword>
<keyword evidence="3 8" id="KW-0812">Transmembrane</keyword>
<comment type="caution">
    <text evidence="10">The sequence shown here is derived from an EMBL/GenBank/DDBJ whole genome shotgun (WGS) entry which is preliminary data.</text>
</comment>
<dbReference type="GO" id="GO:0016887">
    <property type="term" value="F:ATP hydrolysis activity"/>
    <property type="evidence" value="ECO:0007669"/>
    <property type="project" value="InterPro"/>
</dbReference>
<keyword evidence="11" id="KW-1185">Reference proteome</keyword>
<keyword evidence="4" id="KW-0547">Nucleotide-binding</keyword>
<accession>A0A835FSW4</accession>
<evidence type="ECO:0000313" key="10">
    <source>
        <dbReference type="EMBL" id="KAF8769721.1"/>
    </source>
</evidence>
<feature type="transmembrane region" description="Helical" evidence="8">
    <location>
        <begin position="470"/>
        <end position="488"/>
    </location>
</feature>
<protein>
    <recommendedName>
        <fullName evidence="9">ABC transporter domain-containing protein</fullName>
    </recommendedName>
</protein>
<evidence type="ECO:0000259" key="9">
    <source>
        <dbReference type="PROSITE" id="PS50893"/>
    </source>
</evidence>
<reference evidence="10" key="1">
    <citation type="submission" date="2020-07" db="EMBL/GenBank/DDBJ databases">
        <title>Genome sequence and genetic diversity analysis of an under-domesticated orphan crop, white fonio (Digitaria exilis).</title>
        <authorList>
            <person name="Bennetzen J.L."/>
            <person name="Chen S."/>
            <person name="Ma X."/>
            <person name="Wang X."/>
            <person name="Yssel A.E.J."/>
            <person name="Chaluvadi S.R."/>
            <person name="Johnson M."/>
            <person name="Gangashetty P."/>
            <person name="Hamidou F."/>
            <person name="Sanogo M.D."/>
            <person name="Zwaenepoel A."/>
            <person name="Wallace J."/>
            <person name="Van De Peer Y."/>
            <person name="Van Deynze A."/>
        </authorList>
    </citation>
    <scope>NUCLEOTIDE SEQUENCE</scope>
    <source>
        <tissue evidence="10">Leaves</tissue>
    </source>
</reference>
<feature type="transmembrane region" description="Helical" evidence="8">
    <location>
        <begin position="359"/>
        <end position="378"/>
    </location>
</feature>
<dbReference type="InterPro" id="IPR003593">
    <property type="entry name" value="AAA+_ATPase"/>
</dbReference>
<evidence type="ECO:0000256" key="4">
    <source>
        <dbReference type="ARBA" id="ARBA00022741"/>
    </source>
</evidence>
<dbReference type="PROSITE" id="PS50893">
    <property type="entry name" value="ABC_TRANSPORTER_2"/>
    <property type="match status" value="1"/>
</dbReference>
<evidence type="ECO:0000256" key="5">
    <source>
        <dbReference type="ARBA" id="ARBA00022840"/>
    </source>
</evidence>
<proteinExistence type="inferred from homology"/>
<dbReference type="PANTHER" id="PTHR19229:SF127">
    <property type="entry name" value="ABC TRANSPORTER DOMAIN-CONTAINING PROTEIN"/>
    <property type="match status" value="1"/>
</dbReference>
<evidence type="ECO:0000256" key="1">
    <source>
        <dbReference type="ARBA" id="ARBA00004141"/>
    </source>
</evidence>
<dbReference type="InterPro" id="IPR003439">
    <property type="entry name" value="ABC_transporter-like_ATP-bd"/>
</dbReference>
<evidence type="ECO:0000256" key="3">
    <source>
        <dbReference type="ARBA" id="ARBA00022692"/>
    </source>
</evidence>
<dbReference type="PROSITE" id="PS00211">
    <property type="entry name" value="ABC_TRANSPORTER_1"/>
    <property type="match status" value="1"/>
</dbReference>
<feature type="domain" description="ABC transporter" evidence="9">
    <location>
        <begin position="634"/>
        <end position="870"/>
    </location>
</feature>
<comment type="similarity">
    <text evidence="2">Belongs to the ABC transporter superfamily. ABCA family. CPR flippase (TC 3.A.1.211) subfamily.</text>
</comment>
<dbReference type="SMART" id="SM00382">
    <property type="entry name" value="AAA"/>
    <property type="match status" value="1"/>
</dbReference>